<gene>
    <name evidence="2" type="ORF">HDC04639</name>
</gene>
<name>Q6IGX5_DROME</name>
<sequence length="80" mass="9076">MVAKQKNTNVVQDMKTRKGRTKVIPRSGREVVTGLKKQVQDGEQDRSSCMELLNELQSLCTVSVDQTGRKLNVEWSHLPH</sequence>
<organism evidence="2">
    <name type="scientific">Drosophila melanogaster</name>
    <name type="common">Fruit fly</name>
    <dbReference type="NCBI Taxonomy" id="7227"/>
    <lineage>
        <taxon>Eukaryota</taxon>
        <taxon>Metazoa</taxon>
        <taxon>Ecdysozoa</taxon>
        <taxon>Arthropoda</taxon>
        <taxon>Hexapoda</taxon>
        <taxon>Insecta</taxon>
        <taxon>Pterygota</taxon>
        <taxon>Neoptera</taxon>
        <taxon>Endopterygota</taxon>
        <taxon>Diptera</taxon>
        <taxon>Brachycera</taxon>
        <taxon>Muscomorpha</taxon>
        <taxon>Ephydroidea</taxon>
        <taxon>Drosophilidae</taxon>
        <taxon>Drosophila</taxon>
        <taxon>Sophophora</taxon>
    </lineage>
</organism>
<dbReference type="AlphaFoldDB" id="Q6IGX5"/>
<reference evidence="2" key="1">
    <citation type="journal article" date="2003" name="Genome Biol.">
        <title>An integrated gene annotation and transcriptional profiling approach towards the full gene content of the Drosophila genome.</title>
        <authorList>
            <person name="Hild M."/>
            <person name="Beckmann B."/>
            <person name="Haas S.A."/>
            <person name="Koch B."/>
            <person name="Solovyev V."/>
            <person name="Busold C."/>
            <person name="Fellenberg K."/>
            <person name="Boutros M."/>
            <person name="Vingron M."/>
            <person name="Sauer F."/>
            <person name="Hoheisel J.D."/>
            <person name="Paro R."/>
        </authorList>
    </citation>
    <scope>NUCLEOTIDE SEQUENCE</scope>
</reference>
<feature type="region of interest" description="Disordered" evidence="1">
    <location>
        <begin position="1"/>
        <end position="22"/>
    </location>
</feature>
<evidence type="ECO:0000313" key="2">
    <source>
        <dbReference type="EMBL" id="DAA02339.1"/>
    </source>
</evidence>
<accession>Q6IGX5</accession>
<evidence type="ECO:0000256" key="1">
    <source>
        <dbReference type="SAM" id="MobiDB-lite"/>
    </source>
</evidence>
<protein>
    <submittedName>
        <fullName evidence="2">HDC04639</fullName>
    </submittedName>
</protein>
<dbReference type="EMBL" id="BK003641">
    <property type="protein sequence ID" value="DAA02339.1"/>
    <property type="molecule type" value="Genomic_DNA"/>
</dbReference>
<proteinExistence type="predicted"/>
<feature type="compositionally biased region" description="Polar residues" evidence="1">
    <location>
        <begin position="1"/>
        <end position="11"/>
    </location>
</feature>